<feature type="region of interest" description="Disordered" evidence="1">
    <location>
        <begin position="164"/>
        <end position="192"/>
    </location>
</feature>
<comment type="caution">
    <text evidence="3">The sequence shown here is derived from an EMBL/GenBank/DDBJ whole genome shotgun (WGS) entry which is preliminary data.</text>
</comment>
<evidence type="ECO:0000256" key="1">
    <source>
        <dbReference type="SAM" id="MobiDB-lite"/>
    </source>
</evidence>
<evidence type="ECO:0008006" key="5">
    <source>
        <dbReference type="Google" id="ProtNLM"/>
    </source>
</evidence>
<gene>
    <name evidence="3" type="ORF">ACFFR3_43605</name>
</gene>
<feature type="chain" id="PRO_5045179453" description="Secreted protein" evidence="2">
    <location>
        <begin position="35"/>
        <end position="335"/>
    </location>
</feature>
<evidence type="ECO:0000313" key="4">
    <source>
        <dbReference type="Proteomes" id="UP001589568"/>
    </source>
</evidence>
<evidence type="ECO:0000256" key="2">
    <source>
        <dbReference type="SAM" id="SignalP"/>
    </source>
</evidence>
<name>A0ABV5P1T8_9ACTN</name>
<accession>A0ABV5P1T8</accession>
<feature type="compositionally biased region" description="Basic and acidic residues" evidence="1">
    <location>
        <begin position="165"/>
        <end position="177"/>
    </location>
</feature>
<keyword evidence="4" id="KW-1185">Reference proteome</keyword>
<organism evidence="3 4">
    <name type="scientific">Nonomuraea salmonea</name>
    <dbReference type="NCBI Taxonomy" id="46181"/>
    <lineage>
        <taxon>Bacteria</taxon>
        <taxon>Bacillati</taxon>
        <taxon>Actinomycetota</taxon>
        <taxon>Actinomycetes</taxon>
        <taxon>Streptosporangiales</taxon>
        <taxon>Streptosporangiaceae</taxon>
        <taxon>Nonomuraea</taxon>
    </lineage>
</organism>
<sequence length="335" mass="35722">MTTRRKGPAVAGVTAVALATLTAVGFTVSQLSSADTSALATVNPTIEPTTPRATSTAPPLGGEGEPALGAIPHIKDTTRVPMPLDSVLTPMSDIKLIDQARDVAAADCMNALGFKTWTAGTIRTWDPGEYREHDFFDYIDPAVAAESGYPRQAEVKDVSSTFAGTKHEPTAEERKAYEGSASKTAEGRTIPAGGCARHADEKLYGQQKKLPADPRALAVASRSRALGDSRVRAALASWQSCVRKAGVTAYQHPVTAQNDPKWQSRTQGTPASDEEKRIAALDAKCQDEVNLVGVYKAVRAAYEQRLLEENQSKFAETKAIVDVWTKNAAAILKSG</sequence>
<keyword evidence="2" id="KW-0732">Signal</keyword>
<dbReference type="EMBL" id="JBHMCF010000050">
    <property type="protein sequence ID" value="MFB9476421.1"/>
    <property type="molecule type" value="Genomic_DNA"/>
</dbReference>
<feature type="signal peptide" evidence="2">
    <location>
        <begin position="1"/>
        <end position="34"/>
    </location>
</feature>
<protein>
    <recommendedName>
        <fullName evidence="5">Secreted protein</fullName>
    </recommendedName>
</protein>
<reference evidence="3 4" key="1">
    <citation type="submission" date="2024-09" db="EMBL/GenBank/DDBJ databases">
        <authorList>
            <person name="Sun Q."/>
            <person name="Mori K."/>
        </authorList>
    </citation>
    <scope>NUCLEOTIDE SEQUENCE [LARGE SCALE GENOMIC DNA]</scope>
    <source>
        <strain evidence="3 4">JCM 3324</strain>
    </source>
</reference>
<dbReference type="RefSeq" id="WP_364384121.1">
    <property type="nucleotide sequence ID" value="NZ_JBHMCF010000050.1"/>
</dbReference>
<dbReference type="Proteomes" id="UP001589568">
    <property type="component" value="Unassembled WGS sequence"/>
</dbReference>
<proteinExistence type="predicted"/>
<evidence type="ECO:0000313" key="3">
    <source>
        <dbReference type="EMBL" id="MFB9476421.1"/>
    </source>
</evidence>